<accession>A0A852T426</accession>
<name>A0A852T426_9MICO</name>
<keyword evidence="2" id="KW-1185">Reference proteome</keyword>
<gene>
    <name evidence="1" type="ORF">BJ963_003111</name>
</gene>
<organism evidence="1 2">
    <name type="scientific">Leifsonia soli</name>
    <dbReference type="NCBI Taxonomy" id="582665"/>
    <lineage>
        <taxon>Bacteria</taxon>
        <taxon>Bacillati</taxon>
        <taxon>Actinomycetota</taxon>
        <taxon>Actinomycetes</taxon>
        <taxon>Micrococcales</taxon>
        <taxon>Microbacteriaceae</taxon>
        <taxon>Leifsonia</taxon>
    </lineage>
</organism>
<proteinExistence type="predicted"/>
<reference evidence="1 2" key="1">
    <citation type="submission" date="2020-07" db="EMBL/GenBank/DDBJ databases">
        <title>Sequencing the genomes of 1000 actinobacteria strains.</title>
        <authorList>
            <person name="Klenk H.-P."/>
        </authorList>
    </citation>
    <scope>NUCLEOTIDE SEQUENCE [LARGE SCALE GENOMIC DNA]</scope>
    <source>
        <strain evidence="1 2">DSM 23871</strain>
    </source>
</reference>
<dbReference type="RefSeq" id="WP_089915496.1">
    <property type="nucleotide sequence ID" value="NZ_BAAAPX010000001.1"/>
</dbReference>
<dbReference type="EMBL" id="JACCBJ010000001">
    <property type="protein sequence ID" value="NYD75592.1"/>
    <property type="molecule type" value="Genomic_DNA"/>
</dbReference>
<comment type="caution">
    <text evidence="1">The sequence shown here is derived from an EMBL/GenBank/DDBJ whole genome shotgun (WGS) entry which is preliminary data.</text>
</comment>
<dbReference type="AlphaFoldDB" id="A0A852T426"/>
<sequence>MDFGDDVFTAFLVHSDEPARDRSIELPVLESHPPVRVRVPVGHPAPQDSAGRPMDVYELVTADDWPREAIYRHVGRESSAT</sequence>
<dbReference type="Proteomes" id="UP000589620">
    <property type="component" value="Unassembled WGS sequence"/>
</dbReference>
<evidence type="ECO:0000313" key="1">
    <source>
        <dbReference type="EMBL" id="NYD75592.1"/>
    </source>
</evidence>
<protein>
    <submittedName>
        <fullName evidence="1">Uncharacterized protein</fullName>
    </submittedName>
</protein>
<evidence type="ECO:0000313" key="2">
    <source>
        <dbReference type="Proteomes" id="UP000589620"/>
    </source>
</evidence>